<protein>
    <submittedName>
        <fullName evidence="2">TraB/GumN family protein</fullName>
    </submittedName>
    <submittedName>
        <fullName evidence="3">Uncharacterized protein YbaP (TraB family)</fullName>
    </submittedName>
</protein>
<reference evidence="3" key="2">
    <citation type="submission" date="2019-07" db="EMBL/GenBank/DDBJ databases">
        <authorList>
            <person name="Whitman W."/>
            <person name="Huntemann M."/>
            <person name="Clum A."/>
            <person name="Pillay M."/>
            <person name="Palaniappan K."/>
            <person name="Varghese N."/>
            <person name="Mikhailova N."/>
            <person name="Stamatis D."/>
            <person name="Reddy T."/>
            <person name="Daum C."/>
            <person name="Shapiro N."/>
            <person name="Ivanova N."/>
            <person name="Kyrpides N."/>
            <person name="Woyke T."/>
        </authorList>
    </citation>
    <scope>NUCLEOTIDE SEQUENCE</scope>
    <source>
        <strain evidence="3">CGMCC 1.10685</strain>
    </source>
</reference>
<evidence type="ECO:0000313" key="2">
    <source>
        <dbReference type="EMBL" id="QGZ39955.1"/>
    </source>
</evidence>
<proteinExistence type="predicted"/>
<accession>A0A562PWR4</accession>
<dbReference type="OrthoDB" id="8743055at2"/>
<sequence>MSKPVIAALCLSLFAHAALAQSEPPTAEAPPEQILVVGQKPGPGLWKVTKDDHVMWVFGTYAPLPKKMEWRSQQVENIIAQSQEMLTAPYAELGVGFLRSLTLLPFMIGMDKNPDGKTLHDLLPADTYERWLVLRKKYLKDDADYDRKRPFFVAGELTEKAAGAAGLSLGKDVRDKLLKLAKQNNVKITPVKLELPVDSPVKAVRDFKKSTLDDVACLARTIDLLETDVSAYQARANAWAKGDIAGIRALDFSEQDSACSHAVEESTVMKERGLTDIDARVRKYWLETAGKALAANRSTFAVLPIERIVGKDSYLAALEAQGYKVEQPE</sequence>
<dbReference type="RefSeq" id="WP_145874649.1">
    <property type="nucleotide sequence ID" value="NZ_CP046904.1"/>
</dbReference>
<keyword evidence="1" id="KW-0732">Signal</keyword>
<organism evidence="3 4">
    <name type="scientific">Pseudoduganella flava</name>
    <dbReference type="NCBI Taxonomy" id="871742"/>
    <lineage>
        <taxon>Bacteria</taxon>
        <taxon>Pseudomonadati</taxon>
        <taxon>Pseudomonadota</taxon>
        <taxon>Betaproteobacteria</taxon>
        <taxon>Burkholderiales</taxon>
        <taxon>Oxalobacteraceae</taxon>
        <taxon>Telluria group</taxon>
        <taxon>Pseudoduganella</taxon>
    </lineage>
</organism>
<dbReference type="InterPro" id="IPR002816">
    <property type="entry name" value="TraB/PrgY/GumN_fam"/>
</dbReference>
<keyword evidence="5" id="KW-1185">Reference proteome</keyword>
<reference evidence="3 4" key="1">
    <citation type="journal article" date="2015" name="Stand. Genomic Sci.">
        <title>Genomic Encyclopedia of Bacterial and Archaeal Type Strains, Phase III: the genomes of soil and plant-associated and newly described type strains.</title>
        <authorList>
            <person name="Whitman W.B."/>
            <person name="Woyke T."/>
            <person name="Klenk H.P."/>
            <person name="Zhou Y."/>
            <person name="Lilburn T.G."/>
            <person name="Beck B.J."/>
            <person name="De Vos P."/>
            <person name="Vandamme P."/>
            <person name="Eisen J.A."/>
            <person name="Garrity G."/>
            <person name="Hugenholtz P."/>
            <person name="Kyrpides N.C."/>
        </authorList>
    </citation>
    <scope>NUCLEOTIDE SEQUENCE [LARGE SCALE GENOMIC DNA]</scope>
    <source>
        <strain evidence="3 4">CGMCC 1.10685</strain>
    </source>
</reference>
<dbReference type="EMBL" id="VLKW01000003">
    <property type="protein sequence ID" value="TWI48891.1"/>
    <property type="molecule type" value="Genomic_DNA"/>
</dbReference>
<evidence type="ECO:0000313" key="5">
    <source>
        <dbReference type="Proteomes" id="UP000437862"/>
    </source>
</evidence>
<dbReference type="Pfam" id="PF01963">
    <property type="entry name" value="TraB_PrgY_gumN"/>
    <property type="match status" value="1"/>
</dbReference>
<reference evidence="2 5" key="3">
    <citation type="submission" date="2019-12" db="EMBL/GenBank/DDBJ databases">
        <title>Draft Genome Sequences of Six Type Strains of the Genus Massilia.</title>
        <authorList>
            <person name="Miess H."/>
            <person name="Frediansyah A."/>
            <person name="Goeker M."/>
            <person name="Gross H."/>
        </authorList>
    </citation>
    <scope>NUCLEOTIDE SEQUENCE [LARGE SCALE GENOMIC DNA]</scope>
    <source>
        <strain evidence="2 5">DSM 26639</strain>
    </source>
</reference>
<evidence type="ECO:0000313" key="4">
    <source>
        <dbReference type="Proteomes" id="UP000315112"/>
    </source>
</evidence>
<evidence type="ECO:0000313" key="3">
    <source>
        <dbReference type="EMBL" id="TWI48891.1"/>
    </source>
</evidence>
<dbReference type="CDD" id="cd14788">
    <property type="entry name" value="GumN"/>
    <property type="match status" value="1"/>
</dbReference>
<dbReference type="Proteomes" id="UP000437862">
    <property type="component" value="Chromosome"/>
</dbReference>
<evidence type="ECO:0000256" key="1">
    <source>
        <dbReference type="SAM" id="SignalP"/>
    </source>
</evidence>
<gene>
    <name evidence="2" type="ORF">GO485_13425</name>
    <name evidence="3" type="ORF">IP92_02285</name>
</gene>
<dbReference type="EMBL" id="CP046904">
    <property type="protein sequence ID" value="QGZ39955.1"/>
    <property type="molecule type" value="Genomic_DNA"/>
</dbReference>
<feature type="signal peptide" evidence="1">
    <location>
        <begin position="1"/>
        <end position="20"/>
    </location>
</feature>
<dbReference type="AlphaFoldDB" id="A0A562PWR4"/>
<name>A0A562PWR4_9BURK</name>
<dbReference type="Proteomes" id="UP000315112">
    <property type="component" value="Unassembled WGS sequence"/>
</dbReference>
<feature type="chain" id="PRO_5044618034" evidence="1">
    <location>
        <begin position="21"/>
        <end position="329"/>
    </location>
</feature>